<proteinExistence type="predicted"/>
<gene>
    <name evidence="1" type="ORF">E2C01_042386</name>
</gene>
<keyword evidence="2" id="KW-1185">Reference proteome</keyword>
<sequence>MIKAPFQAVSLPLEDIIHTPIGKTMNPTTLSDLRLIAITPLPSFLWKSFVIDWVYEDLAP</sequence>
<protein>
    <submittedName>
        <fullName evidence="1">Uncharacterized protein</fullName>
    </submittedName>
</protein>
<accession>A0A5B7FUN3</accession>
<organism evidence="1 2">
    <name type="scientific">Portunus trituberculatus</name>
    <name type="common">Swimming crab</name>
    <name type="synonym">Neptunus trituberculatus</name>
    <dbReference type="NCBI Taxonomy" id="210409"/>
    <lineage>
        <taxon>Eukaryota</taxon>
        <taxon>Metazoa</taxon>
        <taxon>Ecdysozoa</taxon>
        <taxon>Arthropoda</taxon>
        <taxon>Crustacea</taxon>
        <taxon>Multicrustacea</taxon>
        <taxon>Malacostraca</taxon>
        <taxon>Eumalacostraca</taxon>
        <taxon>Eucarida</taxon>
        <taxon>Decapoda</taxon>
        <taxon>Pleocyemata</taxon>
        <taxon>Brachyura</taxon>
        <taxon>Eubrachyura</taxon>
        <taxon>Portunoidea</taxon>
        <taxon>Portunidae</taxon>
        <taxon>Portuninae</taxon>
        <taxon>Portunus</taxon>
    </lineage>
</organism>
<reference evidence="1 2" key="1">
    <citation type="submission" date="2019-05" db="EMBL/GenBank/DDBJ databases">
        <title>Another draft genome of Portunus trituberculatus and its Hox gene families provides insights of decapod evolution.</title>
        <authorList>
            <person name="Jeong J.-H."/>
            <person name="Song I."/>
            <person name="Kim S."/>
            <person name="Choi T."/>
            <person name="Kim D."/>
            <person name="Ryu S."/>
            <person name="Kim W."/>
        </authorList>
    </citation>
    <scope>NUCLEOTIDE SEQUENCE [LARGE SCALE GENOMIC DNA]</scope>
    <source>
        <tissue evidence="1">Muscle</tissue>
    </source>
</reference>
<name>A0A5B7FUN3_PORTR</name>
<evidence type="ECO:0000313" key="1">
    <source>
        <dbReference type="EMBL" id="MPC48608.1"/>
    </source>
</evidence>
<dbReference type="AlphaFoldDB" id="A0A5B7FUN3"/>
<comment type="caution">
    <text evidence="1">The sequence shown here is derived from an EMBL/GenBank/DDBJ whole genome shotgun (WGS) entry which is preliminary data.</text>
</comment>
<dbReference type="EMBL" id="VSRR010008372">
    <property type="protein sequence ID" value="MPC48608.1"/>
    <property type="molecule type" value="Genomic_DNA"/>
</dbReference>
<evidence type="ECO:0000313" key="2">
    <source>
        <dbReference type="Proteomes" id="UP000324222"/>
    </source>
</evidence>
<dbReference type="Proteomes" id="UP000324222">
    <property type="component" value="Unassembled WGS sequence"/>
</dbReference>